<keyword evidence="9" id="KW-1185">Reference proteome</keyword>
<dbReference type="PROSITE" id="PS50111">
    <property type="entry name" value="CHEMOTAXIS_TRANSDUC_2"/>
    <property type="match status" value="1"/>
</dbReference>
<dbReference type="OrthoDB" id="344090at2"/>
<dbReference type="SMART" id="SM00283">
    <property type="entry name" value="MA"/>
    <property type="match status" value="1"/>
</dbReference>
<dbReference type="GO" id="GO:0007165">
    <property type="term" value="P:signal transduction"/>
    <property type="evidence" value="ECO:0007669"/>
    <property type="project" value="UniProtKB-KW"/>
</dbReference>
<evidence type="ECO:0000313" key="8">
    <source>
        <dbReference type="EMBL" id="TGN19557.1"/>
    </source>
</evidence>
<dbReference type="AlphaFoldDB" id="A0A4R9M1I9"/>
<dbReference type="RefSeq" id="WP_135759873.1">
    <property type="nucleotide sequence ID" value="NZ_RQHW01000028.1"/>
</dbReference>
<evidence type="ECO:0000256" key="5">
    <source>
        <dbReference type="SAM" id="Phobius"/>
    </source>
</evidence>
<feature type="domain" description="HAMP" evidence="7">
    <location>
        <begin position="329"/>
        <end position="381"/>
    </location>
</feature>
<dbReference type="Gene3D" id="3.30.450.20">
    <property type="entry name" value="PAS domain"/>
    <property type="match status" value="2"/>
</dbReference>
<feature type="domain" description="Methyl-accepting transducer" evidence="6">
    <location>
        <begin position="386"/>
        <end position="650"/>
    </location>
</feature>
<keyword evidence="5" id="KW-1133">Transmembrane helix</keyword>
<name>A0A4R9M1I9_9LEPT</name>
<organism evidence="8 9">
    <name type="scientific">Leptospira idonii</name>
    <dbReference type="NCBI Taxonomy" id="1193500"/>
    <lineage>
        <taxon>Bacteria</taxon>
        <taxon>Pseudomonadati</taxon>
        <taxon>Spirochaetota</taxon>
        <taxon>Spirochaetia</taxon>
        <taxon>Leptospirales</taxon>
        <taxon>Leptospiraceae</taxon>
        <taxon>Leptospira</taxon>
    </lineage>
</organism>
<evidence type="ECO:0000256" key="2">
    <source>
        <dbReference type="ARBA" id="ARBA00029447"/>
    </source>
</evidence>
<dbReference type="InterPro" id="IPR003660">
    <property type="entry name" value="HAMP_dom"/>
</dbReference>
<feature type="coiled-coil region" evidence="4">
    <location>
        <begin position="621"/>
        <end position="648"/>
    </location>
</feature>
<keyword evidence="5" id="KW-0812">Transmembrane</keyword>
<gene>
    <name evidence="8" type="ORF">EHS15_07150</name>
</gene>
<evidence type="ECO:0000313" key="9">
    <source>
        <dbReference type="Proteomes" id="UP000298058"/>
    </source>
</evidence>
<dbReference type="Pfam" id="PF22673">
    <property type="entry name" value="MCP-like_PDC_1"/>
    <property type="match status" value="1"/>
</dbReference>
<dbReference type="CDD" id="cd06225">
    <property type="entry name" value="HAMP"/>
    <property type="match status" value="1"/>
</dbReference>
<protein>
    <submittedName>
        <fullName evidence="8">Methyl-accepting chemotaxis protein</fullName>
    </submittedName>
</protein>
<dbReference type="GO" id="GO:0016020">
    <property type="term" value="C:membrane"/>
    <property type="evidence" value="ECO:0007669"/>
    <property type="project" value="InterPro"/>
</dbReference>
<dbReference type="PANTHER" id="PTHR32089:SF112">
    <property type="entry name" value="LYSOZYME-LIKE PROTEIN-RELATED"/>
    <property type="match status" value="1"/>
</dbReference>
<keyword evidence="5" id="KW-0472">Membrane</keyword>
<dbReference type="Gene3D" id="1.10.287.950">
    <property type="entry name" value="Methyl-accepting chemotaxis protein"/>
    <property type="match status" value="1"/>
</dbReference>
<evidence type="ECO:0000259" key="6">
    <source>
        <dbReference type="PROSITE" id="PS50111"/>
    </source>
</evidence>
<sequence length="686" mass="75366">MTIKQKLALGTSIFTLLTLGIILTTISFVIYRNAKSEAIETLTIISEKMSLEAGAYLSGPLNEAYIMKKLLEEGSILDRSEVLKVLNVLTASNDSILGTYVIFEPNAFDGQDARFKNTLYHDRTGRLIPYSVKSGDKIIIEPVVGYEEESAEFYFLPKKSQSLELLPPFSYKIDGKDVMMVSLVYPVLKGNKFIGISGADISLETIQAYFKTIRLFEGQGKITFVASNGIVLFDGFHPEEGAVEWKNELDPNVNQAMLEDQKRIYIEGDYLHISTPIRLVAGVKPWTIRISYPLGLITKEIEFIFWLSLFLGSAGIFICVVANYMIFHRFVDIRLQDLLRFADKASKGDLTTHLTENRNDEMGRLVRSVGIMTDNIRQILTVAQTSGGDLSGTTKQMENSILELSDLAQSQAASSEEASATVEELNASSETINGNVKQAVENTKSIHISLVKIQDLVQNITGEVEAFGNIAVGANQKAEEGKNMASLTSQAIEEIQEKSQTITEFSEVISSISEKTSLLALNAAIEAARAGESGRGFAVVAEEISKLASQAAESVSQINHLSAGALESIDRGGAQVQKLISVLREITQEVSVIFEKAKNIIPMIQDQKSKTNQIYSEIEEISALVQAIQQSTEEQKRATDELANMTVNISNGSQILSDQAAMMTENSNRMTGISSKLGNVLQKFKL</sequence>
<dbReference type="SUPFAM" id="SSF58104">
    <property type="entry name" value="Methyl-accepting chemotaxis protein (MCP) signaling domain"/>
    <property type="match status" value="1"/>
</dbReference>
<dbReference type="InterPro" id="IPR004089">
    <property type="entry name" value="MCPsignal_dom"/>
</dbReference>
<evidence type="ECO:0000259" key="7">
    <source>
        <dbReference type="PROSITE" id="PS50885"/>
    </source>
</evidence>
<dbReference type="SMART" id="SM00304">
    <property type="entry name" value="HAMP"/>
    <property type="match status" value="1"/>
</dbReference>
<comment type="caution">
    <text evidence="8">The sequence shown here is derived from an EMBL/GenBank/DDBJ whole genome shotgun (WGS) entry which is preliminary data.</text>
</comment>
<dbReference type="Proteomes" id="UP000298058">
    <property type="component" value="Unassembled WGS sequence"/>
</dbReference>
<proteinExistence type="inferred from homology"/>
<evidence type="ECO:0000256" key="1">
    <source>
        <dbReference type="ARBA" id="ARBA00023224"/>
    </source>
</evidence>
<accession>A0A4R9M1I9</accession>
<evidence type="ECO:0000256" key="4">
    <source>
        <dbReference type="SAM" id="Coils"/>
    </source>
</evidence>
<dbReference type="EMBL" id="RQHW01000028">
    <property type="protein sequence ID" value="TGN19557.1"/>
    <property type="molecule type" value="Genomic_DNA"/>
</dbReference>
<feature type="transmembrane region" description="Helical" evidence="5">
    <location>
        <begin position="7"/>
        <end position="31"/>
    </location>
</feature>
<keyword evidence="1 3" id="KW-0807">Transducer</keyword>
<reference evidence="8" key="1">
    <citation type="journal article" date="2019" name="PLoS Negl. Trop. Dis.">
        <title>Revisiting the worldwide diversity of Leptospira species in the environment.</title>
        <authorList>
            <person name="Vincent A.T."/>
            <person name="Schiettekatte O."/>
            <person name="Bourhy P."/>
            <person name="Veyrier F.J."/>
            <person name="Picardeau M."/>
        </authorList>
    </citation>
    <scope>NUCLEOTIDE SEQUENCE [LARGE SCALE GENOMIC DNA]</scope>
    <source>
        <strain evidence="8">201300427</strain>
    </source>
</reference>
<feature type="transmembrane region" description="Helical" evidence="5">
    <location>
        <begin position="303"/>
        <end position="326"/>
    </location>
</feature>
<dbReference type="CDD" id="cd12913">
    <property type="entry name" value="PDC1_MCP_like"/>
    <property type="match status" value="1"/>
</dbReference>
<dbReference type="Pfam" id="PF00672">
    <property type="entry name" value="HAMP"/>
    <property type="match status" value="1"/>
</dbReference>
<dbReference type="PROSITE" id="PS50885">
    <property type="entry name" value="HAMP"/>
    <property type="match status" value="1"/>
</dbReference>
<comment type="similarity">
    <text evidence="2">Belongs to the methyl-accepting chemotaxis (MCP) protein family.</text>
</comment>
<dbReference type="Pfam" id="PF00015">
    <property type="entry name" value="MCPsignal"/>
    <property type="match status" value="1"/>
</dbReference>
<keyword evidence="4" id="KW-0175">Coiled coil</keyword>
<evidence type="ECO:0000256" key="3">
    <source>
        <dbReference type="PROSITE-ProRule" id="PRU00284"/>
    </source>
</evidence>
<dbReference type="PANTHER" id="PTHR32089">
    <property type="entry name" value="METHYL-ACCEPTING CHEMOTAXIS PROTEIN MCPB"/>
    <property type="match status" value="1"/>
</dbReference>